<accession>A0A8T8I5I8</accession>
<name>A0A8T8I5I8_9PSEU</name>
<sequence length="50" mass="5296">HGALAVVRRVLAENPARLCGLVRRKGSVEVGKDPDHVVLGPRRTPAVTTA</sequence>
<dbReference type="Proteomes" id="UP000671828">
    <property type="component" value="Chromosome"/>
</dbReference>
<evidence type="ECO:0000313" key="2">
    <source>
        <dbReference type="Proteomes" id="UP000671828"/>
    </source>
</evidence>
<reference evidence="1" key="1">
    <citation type="submission" date="2021-04" db="EMBL/GenBank/DDBJ databases">
        <title>Saccharothrix algeriensis WGS.</title>
        <authorList>
            <person name="Stuskova K."/>
            <person name="Hakalova E."/>
            <person name="Tebbal A.B."/>
            <person name="Eichmeier A."/>
        </authorList>
    </citation>
    <scope>NUCLEOTIDE SEQUENCE</scope>
    <source>
        <strain evidence="1">NRRL B-24137</strain>
    </source>
</reference>
<dbReference type="Gene3D" id="3.20.20.140">
    <property type="entry name" value="Metal-dependent hydrolases"/>
    <property type="match status" value="1"/>
</dbReference>
<evidence type="ECO:0000313" key="1">
    <source>
        <dbReference type="EMBL" id="QTR06026.1"/>
    </source>
</evidence>
<dbReference type="AlphaFoldDB" id="A0A8T8I5I8"/>
<feature type="non-terminal residue" evidence="1">
    <location>
        <position position="50"/>
    </location>
</feature>
<organism evidence="1 2">
    <name type="scientific">Saccharothrix algeriensis</name>
    <dbReference type="NCBI Taxonomy" id="173560"/>
    <lineage>
        <taxon>Bacteria</taxon>
        <taxon>Bacillati</taxon>
        <taxon>Actinomycetota</taxon>
        <taxon>Actinomycetes</taxon>
        <taxon>Pseudonocardiales</taxon>
        <taxon>Pseudonocardiaceae</taxon>
        <taxon>Saccharothrix</taxon>
    </lineage>
</organism>
<protein>
    <submittedName>
        <fullName evidence="1">Amidohydrolase family protein</fullName>
    </submittedName>
</protein>
<dbReference type="EMBL" id="CP072788">
    <property type="protein sequence ID" value="QTR06026.1"/>
    <property type="molecule type" value="Genomic_DNA"/>
</dbReference>
<feature type="non-terminal residue" evidence="1">
    <location>
        <position position="1"/>
    </location>
</feature>
<gene>
    <name evidence="1" type="ORF">J7S33_06950</name>
</gene>
<proteinExistence type="predicted"/>